<comment type="caution">
    <text evidence="2">The sequence shown here is derived from an EMBL/GenBank/DDBJ whole genome shotgun (WGS) entry which is preliminary data.</text>
</comment>
<protein>
    <recommendedName>
        <fullName evidence="4">DUF4760 domain-containing protein</fullName>
    </recommendedName>
</protein>
<dbReference type="EMBL" id="BIFQ01000001">
    <property type="protein sequence ID" value="GCE03175.1"/>
    <property type="molecule type" value="Genomic_DNA"/>
</dbReference>
<gene>
    <name evidence="2" type="ORF">KDAU_05040</name>
</gene>
<proteinExistence type="predicted"/>
<evidence type="ECO:0000313" key="3">
    <source>
        <dbReference type="Proteomes" id="UP000287224"/>
    </source>
</evidence>
<name>A0A401Z8K1_9CHLR</name>
<dbReference type="AlphaFoldDB" id="A0A401Z8K1"/>
<keyword evidence="1" id="KW-0472">Membrane</keyword>
<keyword evidence="3" id="KW-1185">Reference proteome</keyword>
<evidence type="ECO:0000313" key="2">
    <source>
        <dbReference type="EMBL" id="GCE03175.1"/>
    </source>
</evidence>
<keyword evidence="1" id="KW-0812">Transmembrane</keyword>
<feature type="transmembrane region" description="Helical" evidence="1">
    <location>
        <begin position="6"/>
        <end position="27"/>
    </location>
</feature>
<evidence type="ECO:0000256" key="1">
    <source>
        <dbReference type="SAM" id="Phobius"/>
    </source>
</evidence>
<reference evidence="3" key="1">
    <citation type="submission" date="2018-12" db="EMBL/GenBank/DDBJ databases">
        <title>Tengunoibacter tsumagoiensis gen. nov., sp. nov., Dictyobacter kobayashii sp. nov., D. alpinus sp. nov., and D. joshuensis sp. nov. and description of Dictyobacteraceae fam. nov. within the order Ktedonobacterales isolated from Tengu-no-mugimeshi.</title>
        <authorList>
            <person name="Wang C.M."/>
            <person name="Zheng Y."/>
            <person name="Sakai Y."/>
            <person name="Toyoda A."/>
            <person name="Minakuchi Y."/>
            <person name="Abe K."/>
            <person name="Yokota A."/>
            <person name="Yabe S."/>
        </authorList>
    </citation>
    <scope>NUCLEOTIDE SEQUENCE [LARGE SCALE GENOMIC DNA]</scope>
    <source>
        <strain evidence="3">S-27</strain>
    </source>
</reference>
<organism evidence="2 3">
    <name type="scientific">Dictyobacter aurantiacus</name>
    <dbReference type="NCBI Taxonomy" id="1936993"/>
    <lineage>
        <taxon>Bacteria</taxon>
        <taxon>Bacillati</taxon>
        <taxon>Chloroflexota</taxon>
        <taxon>Ktedonobacteria</taxon>
        <taxon>Ktedonobacterales</taxon>
        <taxon>Dictyobacteraceae</taxon>
        <taxon>Dictyobacter</taxon>
    </lineage>
</organism>
<sequence>MSLSDLASIAVIVQGTLFIVSIILVGYQLQENTKLVRAANTQKLVELSTPFYMQLAQSRELTEVWQRGGQRLNEMDDVDRERYFSLLMCWLMLHENIYHQWRKKLIDKDTYASWTRDLEYFARRQHLERHWNNFGGYFEASFSEYVTTIITRLTQEAA</sequence>
<accession>A0A401Z8K1</accession>
<dbReference type="Proteomes" id="UP000287224">
    <property type="component" value="Unassembled WGS sequence"/>
</dbReference>
<dbReference type="OrthoDB" id="3078249at2"/>
<keyword evidence="1" id="KW-1133">Transmembrane helix</keyword>
<evidence type="ECO:0008006" key="4">
    <source>
        <dbReference type="Google" id="ProtNLM"/>
    </source>
</evidence>
<dbReference type="RefSeq" id="WP_126594478.1">
    <property type="nucleotide sequence ID" value="NZ_BIFQ01000001.1"/>
</dbReference>